<evidence type="ECO:0000256" key="13">
    <source>
        <dbReference type="ARBA" id="ARBA00023157"/>
    </source>
</evidence>
<evidence type="ECO:0000256" key="5">
    <source>
        <dbReference type="ARBA" id="ARBA00022692"/>
    </source>
</evidence>
<evidence type="ECO:0000256" key="12">
    <source>
        <dbReference type="ARBA" id="ARBA00023137"/>
    </source>
</evidence>
<dbReference type="GO" id="GO:0005524">
    <property type="term" value="F:ATP binding"/>
    <property type="evidence" value="ECO:0007669"/>
    <property type="project" value="UniProtKB-KW"/>
</dbReference>
<evidence type="ECO:0000313" key="18">
    <source>
        <dbReference type="EMBL" id="EAX91423.1"/>
    </source>
</evidence>
<evidence type="ECO:0000256" key="6">
    <source>
        <dbReference type="ARBA" id="ARBA00022729"/>
    </source>
</evidence>
<proteinExistence type="predicted"/>
<accession>A2FUJ0</accession>
<dbReference type="VEuPathDB" id="TrichDB:TVAGG3_0946990"/>
<evidence type="ECO:0000256" key="1">
    <source>
        <dbReference type="ARBA" id="ARBA00004251"/>
    </source>
</evidence>
<protein>
    <recommendedName>
        <fullName evidence="2">receptor protein-tyrosine kinase</fullName>
        <ecNumber evidence="2">2.7.10.1</ecNumber>
    </recommendedName>
</protein>
<evidence type="ECO:0000256" key="4">
    <source>
        <dbReference type="ARBA" id="ARBA00022679"/>
    </source>
</evidence>
<keyword evidence="10" id="KW-1133">Transmembrane helix</keyword>
<evidence type="ECO:0000313" key="19">
    <source>
        <dbReference type="Proteomes" id="UP000001542"/>
    </source>
</evidence>
<name>A2FUJ0_TRIV3</name>
<evidence type="ECO:0000256" key="9">
    <source>
        <dbReference type="ARBA" id="ARBA00022840"/>
    </source>
</evidence>
<keyword evidence="11" id="KW-0472">Membrane</keyword>
<evidence type="ECO:0000256" key="11">
    <source>
        <dbReference type="ARBA" id="ARBA00023136"/>
    </source>
</evidence>
<organism evidence="18 19">
    <name type="scientific">Trichomonas vaginalis (strain ATCC PRA-98 / G3)</name>
    <dbReference type="NCBI Taxonomy" id="412133"/>
    <lineage>
        <taxon>Eukaryota</taxon>
        <taxon>Metamonada</taxon>
        <taxon>Parabasalia</taxon>
        <taxon>Trichomonadida</taxon>
        <taxon>Trichomonadidae</taxon>
        <taxon>Trichomonas</taxon>
    </lineage>
</organism>
<keyword evidence="3" id="KW-1003">Cell membrane</keyword>
<keyword evidence="19" id="KW-1185">Reference proteome</keyword>
<keyword evidence="7" id="KW-0547">Nucleotide-binding</keyword>
<dbReference type="EMBL" id="DS114036">
    <property type="protein sequence ID" value="EAX91423.1"/>
    <property type="molecule type" value="Genomic_DNA"/>
</dbReference>
<dbReference type="InterPro" id="IPR055163">
    <property type="entry name" value="ALK/LTK-like_GRD"/>
</dbReference>
<evidence type="ECO:0000256" key="8">
    <source>
        <dbReference type="ARBA" id="ARBA00022777"/>
    </source>
</evidence>
<keyword evidence="12" id="KW-0829">Tyrosine-protein kinase</keyword>
<dbReference type="VEuPathDB" id="TrichDB:TVAG_484370"/>
<keyword evidence="14" id="KW-0675">Receptor</keyword>
<evidence type="ECO:0000256" key="10">
    <source>
        <dbReference type="ARBA" id="ARBA00022989"/>
    </source>
</evidence>
<sequence>MQHYFNFGEYSYLNSEFVDSDNTNYNSTSVTFRYPCTNSQNCSGFEIKLNPGKYLFEVFGARGSDMSCAPLPSGYGGYGRAEVIIPNKIPIYLYVGSSGEWNSNGPSPPSFNGGGPGFNAGSGGGATDFRMSKNDTHTRFLIGGGGGGRGHIGEKCSKKLHEIITYPYGYNYGGGENGANASGSTGGTQYGPGMGFRSGSFGSGCELHTLGRHGGSGGGLYGGGCGRDSGVDGAGGSVFVYSDHRTPDIYEIKSIKISNGTLISGRNLENGYAIISLLSLFTDIPNKRFCLSQISCKNFGLLASPLLTIIHLLRR</sequence>
<dbReference type="AlphaFoldDB" id="A2FUJ0"/>
<keyword evidence="15" id="KW-0325">Glycoprotein</keyword>
<feature type="compositionally biased region" description="Gly residues" evidence="16">
    <location>
        <begin position="112"/>
        <end position="126"/>
    </location>
</feature>
<dbReference type="Pfam" id="PF12810">
    <property type="entry name" value="ALK_LTK_GRD"/>
    <property type="match status" value="1"/>
</dbReference>
<keyword evidence="13" id="KW-1015">Disulfide bond</keyword>
<gene>
    <name evidence="18" type="ORF">TVAG_484370</name>
</gene>
<evidence type="ECO:0000256" key="14">
    <source>
        <dbReference type="ARBA" id="ARBA00023170"/>
    </source>
</evidence>
<keyword evidence="8" id="KW-0418">Kinase</keyword>
<evidence type="ECO:0000256" key="15">
    <source>
        <dbReference type="ARBA" id="ARBA00023180"/>
    </source>
</evidence>
<dbReference type="GO" id="GO:0004714">
    <property type="term" value="F:transmembrane receptor protein tyrosine kinase activity"/>
    <property type="evidence" value="ECO:0007669"/>
    <property type="project" value="UniProtKB-EC"/>
</dbReference>
<evidence type="ECO:0000259" key="17">
    <source>
        <dbReference type="Pfam" id="PF12810"/>
    </source>
</evidence>
<dbReference type="Proteomes" id="UP000001542">
    <property type="component" value="Unassembled WGS sequence"/>
</dbReference>
<dbReference type="GO" id="GO:0005886">
    <property type="term" value="C:plasma membrane"/>
    <property type="evidence" value="ECO:0007669"/>
    <property type="project" value="UniProtKB-SubCell"/>
</dbReference>
<evidence type="ECO:0000256" key="3">
    <source>
        <dbReference type="ARBA" id="ARBA00022475"/>
    </source>
</evidence>
<comment type="subcellular location">
    <subcellularLocation>
        <location evidence="1">Cell membrane</location>
        <topology evidence="1">Single-pass type I membrane protein</topology>
    </subcellularLocation>
</comment>
<dbReference type="InParanoid" id="A2FUJ0"/>
<dbReference type="RefSeq" id="XP_001304353.1">
    <property type="nucleotide sequence ID" value="XM_001304352.1"/>
</dbReference>
<dbReference type="KEGG" id="tva:4749116"/>
<keyword evidence="5" id="KW-0812">Transmembrane</keyword>
<dbReference type="EC" id="2.7.10.1" evidence="2"/>
<feature type="region of interest" description="Disordered" evidence="16">
    <location>
        <begin position="105"/>
        <end position="129"/>
    </location>
</feature>
<dbReference type="SMR" id="A2FUJ0"/>
<evidence type="ECO:0000256" key="2">
    <source>
        <dbReference type="ARBA" id="ARBA00011902"/>
    </source>
</evidence>
<evidence type="ECO:0000256" key="16">
    <source>
        <dbReference type="SAM" id="MobiDB-lite"/>
    </source>
</evidence>
<keyword evidence="4" id="KW-0808">Transferase</keyword>
<feature type="domain" description="ALK/LTK-like glycine-rich" evidence="17">
    <location>
        <begin position="46"/>
        <end position="278"/>
    </location>
</feature>
<keyword evidence="6" id="KW-0732">Signal</keyword>
<reference evidence="18" key="1">
    <citation type="submission" date="2006-10" db="EMBL/GenBank/DDBJ databases">
        <authorList>
            <person name="Amadeo P."/>
            <person name="Zhao Q."/>
            <person name="Wortman J."/>
            <person name="Fraser-Liggett C."/>
            <person name="Carlton J."/>
        </authorList>
    </citation>
    <scope>NUCLEOTIDE SEQUENCE</scope>
    <source>
        <strain evidence="18">G3</strain>
    </source>
</reference>
<evidence type="ECO:0000256" key="7">
    <source>
        <dbReference type="ARBA" id="ARBA00022741"/>
    </source>
</evidence>
<reference evidence="18" key="2">
    <citation type="journal article" date="2007" name="Science">
        <title>Draft genome sequence of the sexually transmitted pathogen Trichomonas vaginalis.</title>
        <authorList>
            <person name="Carlton J.M."/>
            <person name="Hirt R.P."/>
            <person name="Silva J.C."/>
            <person name="Delcher A.L."/>
            <person name="Schatz M."/>
            <person name="Zhao Q."/>
            <person name="Wortman J.R."/>
            <person name="Bidwell S.L."/>
            <person name="Alsmark U.C.M."/>
            <person name="Besteiro S."/>
            <person name="Sicheritz-Ponten T."/>
            <person name="Noel C.J."/>
            <person name="Dacks J.B."/>
            <person name="Foster P.G."/>
            <person name="Simillion C."/>
            <person name="Van de Peer Y."/>
            <person name="Miranda-Saavedra D."/>
            <person name="Barton G.J."/>
            <person name="Westrop G.D."/>
            <person name="Mueller S."/>
            <person name="Dessi D."/>
            <person name="Fiori P.L."/>
            <person name="Ren Q."/>
            <person name="Paulsen I."/>
            <person name="Zhang H."/>
            <person name="Bastida-Corcuera F.D."/>
            <person name="Simoes-Barbosa A."/>
            <person name="Brown M.T."/>
            <person name="Hayes R.D."/>
            <person name="Mukherjee M."/>
            <person name="Okumura C.Y."/>
            <person name="Schneider R."/>
            <person name="Smith A.J."/>
            <person name="Vanacova S."/>
            <person name="Villalvazo M."/>
            <person name="Haas B.J."/>
            <person name="Pertea M."/>
            <person name="Feldblyum T.V."/>
            <person name="Utterback T.R."/>
            <person name="Shu C.L."/>
            <person name="Osoegawa K."/>
            <person name="de Jong P.J."/>
            <person name="Hrdy I."/>
            <person name="Horvathova L."/>
            <person name="Zubacova Z."/>
            <person name="Dolezal P."/>
            <person name="Malik S.B."/>
            <person name="Logsdon J.M. Jr."/>
            <person name="Henze K."/>
            <person name="Gupta A."/>
            <person name="Wang C.C."/>
            <person name="Dunne R.L."/>
            <person name="Upcroft J.A."/>
            <person name="Upcroft P."/>
            <person name="White O."/>
            <person name="Salzberg S.L."/>
            <person name="Tang P."/>
            <person name="Chiu C.-H."/>
            <person name="Lee Y.-S."/>
            <person name="Embley T.M."/>
            <person name="Coombs G.H."/>
            <person name="Mottram J.C."/>
            <person name="Tachezy J."/>
            <person name="Fraser-Liggett C.M."/>
            <person name="Johnson P.J."/>
        </authorList>
    </citation>
    <scope>NUCLEOTIDE SEQUENCE [LARGE SCALE GENOMIC DNA]</scope>
    <source>
        <strain evidence="18">G3</strain>
    </source>
</reference>
<keyword evidence="9" id="KW-0067">ATP-binding</keyword>